<comment type="caution">
    <text evidence="2">The sequence shown here is derived from an EMBL/GenBank/DDBJ whole genome shotgun (WGS) entry which is preliminary data.</text>
</comment>
<feature type="compositionally biased region" description="Basic and acidic residues" evidence="1">
    <location>
        <begin position="42"/>
        <end position="71"/>
    </location>
</feature>
<gene>
    <name evidence="2" type="ORF">KP509_03G015700</name>
</gene>
<name>A0A8T2V0G7_CERRI</name>
<keyword evidence="3" id="KW-1185">Reference proteome</keyword>
<sequence length="233" mass="26318">MPGREEGEGKGFSFEVLRDTSRELAKTSGNEQIYADMNIQKNGKEEETERQEIRGPDADKSSSNTGRKEADSYDPLRMSSAIGLSQQARHAIISTLPEDSKLKIKELVPSSDARCSPQEPCKATSMDDLQYTSLAELFVQENRDERMLVWVDESDVELKNKVLEVAARGFLRYSNCYHSFPLRSNPSPCPLCGLLSLFVDTLMTKPLRCLHRYVIITLNCLSRSQVHRLILQS</sequence>
<accession>A0A8T2V0G7</accession>
<reference evidence="2" key="1">
    <citation type="submission" date="2021-08" db="EMBL/GenBank/DDBJ databases">
        <title>WGS assembly of Ceratopteris richardii.</title>
        <authorList>
            <person name="Marchant D.B."/>
            <person name="Chen G."/>
            <person name="Jenkins J."/>
            <person name="Shu S."/>
            <person name="Leebens-Mack J."/>
            <person name="Grimwood J."/>
            <person name="Schmutz J."/>
            <person name="Soltis P."/>
            <person name="Soltis D."/>
            <person name="Chen Z.-H."/>
        </authorList>
    </citation>
    <scope>NUCLEOTIDE SEQUENCE</scope>
    <source>
        <strain evidence="2">Whitten #5841</strain>
        <tissue evidence="2">Leaf</tissue>
    </source>
</reference>
<protein>
    <submittedName>
        <fullName evidence="2">Uncharacterized protein</fullName>
    </submittedName>
</protein>
<evidence type="ECO:0000313" key="2">
    <source>
        <dbReference type="EMBL" id="KAH7440902.1"/>
    </source>
</evidence>
<organism evidence="2 3">
    <name type="scientific">Ceratopteris richardii</name>
    <name type="common">Triangle waterfern</name>
    <dbReference type="NCBI Taxonomy" id="49495"/>
    <lineage>
        <taxon>Eukaryota</taxon>
        <taxon>Viridiplantae</taxon>
        <taxon>Streptophyta</taxon>
        <taxon>Embryophyta</taxon>
        <taxon>Tracheophyta</taxon>
        <taxon>Polypodiopsida</taxon>
        <taxon>Polypodiidae</taxon>
        <taxon>Polypodiales</taxon>
        <taxon>Pteridineae</taxon>
        <taxon>Pteridaceae</taxon>
        <taxon>Parkerioideae</taxon>
        <taxon>Ceratopteris</taxon>
    </lineage>
</organism>
<dbReference type="EMBL" id="CM035408">
    <property type="protein sequence ID" value="KAH7440902.1"/>
    <property type="molecule type" value="Genomic_DNA"/>
</dbReference>
<dbReference type="Proteomes" id="UP000825935">
    <property type="component" value="Chromosome 3"/>
</dbReference>
<proteinExistence type="predicted"/>
<evidence type="ECO:0000313" key="3">
    <source>
        <dbReference type="Proteomes" id="UP000825935"/>
    </source>
</evidence>
<dbReference type="AlphaFoldDB" id="A0A8T2V0G7"/>
<dbReference type="OrthoDB" id="10657852at2759"/>
<feature type="region of interest" description="Disordered" evidence="1">
    <location>
        <begin position="22"/>
        <end position="75"/>
    </location>
</feature>
<evidence type="ECO:0000256" key="1">
    <source>
        <dbReference type="SAM" id="MobiDB-lite"/>
    </source>
</evidence>